<sequence>MEDIQPVSVIADQQPKPLDAAPLLDAPVPLSFPSILRNPGIKDRYAYLYDAKPRSSSSPTTYKKNKRDDNEGKRWVRRKENARFTENPHISLPTRKDHTLQLAEPKTTFPEPLPPYLQRNTKIPATSIPVIDPISADAGRFSFSMKGMRRDLRRAGYRAEHLVRQVETEILEWLDAGGVTLNPDLVDSINYSVATGRPVADTGSIFEVFRTPQQLIWRIPDDAFARYVVHCCARYHNVVSFSKEAAGSRFTYLLRPNVTRPDRQAASSLDTPPTTDLDASSRFDSDTDFGSSVFADSDVESQPAAASHDDDNLSDIDEVSLSGEMLSVELDKDAWSVIGDSDADGEFSEAEHALTSPFNSLSLREEVDDPERTLEAIPTRILRQTGASNRWQSQRSSSSPSRSPVRVVSRRLVLRDSPLVMKETKTLYAYLYS</sequence>
<proteinExistence type="predicted"/>
<feature type="compositionally biased region" description="Polar residues" evidence="1">
    <location>
        <begin position="265"/>
        <end position="278"/>
    </location>
</feature>
<dbReference type="Proteomes" id="UP001163798">
    <property type="component" value="Unassembled WGS sequence"/>
</dbReference>
<evidence type="ECO:0000313" key="3">
    <source>
        <dbReference type="Proteomes" id="UP001163798"/>
    </source>
</evidence>
<comment type="caution">
    <text evidence="2">The sequence shown here is derived from an EMBL/GenBank/DDBJ whole genome shotgun (WGS) entry which is preliminary data.</text>
</comment>
<feature type="compositionally biased region" description="Basic and acidic residues" evidence="1">
    <location>
        <begin position="66"/>
        <end position="83"/>
    </location>
</feature>
<feature type="region of interest" description="Disordered" evidence="1">
    <location>
        <begin position="385"/>
        <end position="404"/>
    </location>
</feature>
<protein>
    <submittedName>
        <fullName evidence="2">Uncharacterized protein</fullName>
    </submittedName>
</protein>
<feature type="region of interest" description="Disordered" evidence="1">
    <location>
        <begin position="50"/>
        <end position="91"/>
    </location>
</feature>
<feature type="compositionally biased region" description="Polar residues" evidence="1">
    <location>
        <begin position="385"/>
        <end position="394"/>
    </location>
</feature>
<feature type="region of interest" description="Disordered" evidence="1">
    <location>
        <begin position="262"/>
        <end position="284"/>
    </location>
</feature>
<evidence type="ECO:0000256" key="1">
    <source>
        <dbReference type="SAM" id="MobiDB-lite"/>
    </source>
</evidence>
<gene>
    <name evidence="2" type="ORF">GGU10DRAFT_428526</name>
</gene>
<evidence type="ECO:0000313" key="2">
    <source>
        <dbReference type="EMBL" id="KAJ3784428.1"/>
    </source>
</evidence>
<organism evidence="2 3">
    <name type="scientific">Lentinula aff. detonsa</name>
    <dbReference type="NCBI Taxonomy" id="2804958"/>
    <lineage>
        <taxon>Eukaryota</taxon>
        <taxon>Fungi</taxon>
        <taxon>Dikarya</taxon>
        <taxon>Basidiomycota</taxon>
        <taxon>Agaricomycotina</taxon>
        <taxon>Agaricomycetes</taxon>
        <taxon>Agaricomycetidae</taxon>
        <taxon>Agaricales</taxon>
        <taxon>Marasmiineae</taxon>
        <taxon>Omphalotaceae</taxon>
        <taxon>Lentinula</taxon>
    </lineage>
</organism>
<dbReference type="EMBL" id="MU793377">
    <property type="protein sequence ID" value="KAJ3784428.1"/>
    <property type="molecule type" value="Genomic_DNA"/>
</dbReference>
<feature type="compositionally biased region" description="Low complexity" evidence="1">
    <location>
        <begin position="395"/>
        <end position="404"/>
    </location>
</feature>
<keyword evidence="3" id="KW-1185">Reference proteome</keyword>
<feature type="region of interest" description="Disordered" evidence="1">
    <location>
        <begin position="1"/>
        <end position="21"/>
    </location>
</feature>
<dbReference type="AlphaFoldDB" id="A0AA38NLB5"/>
<accession>A0AA38NLB5</accession>
<reference evidence="2" key="1">
    <citation type="submission" date="2022-08" db="EMBL/GenBank/DDBJ databases">
        <authorList>
            <consortium name="DOE Joint Genome Institute"/>
            <person name="Min B."/>
            <person name="Riley R."/>
            <person name="Sierra-Patev S."/>
            <person name="Naranjo-Ortiz M."/>
            <person name="Looney B."/>
            <person name="Konkel Z."/>
            <person name="Slot J.C."/>
            <person name="Sakamoto Y."/>
            <person name="Steenwyk J.L."/>
            <person name="Rokas A."/>
            <person name="Carro J."/>
            <person name="Camarero S."/>
            <person name="Ferreira P."/>
            <person name="Molpeceres G."/>
            <person name="Ruiz-Duenas F.J."/>
            <person name="Serrano A."/>
            <person name="Henrissat B."/>
            <person name="Drula E."/>
            <person name="Hughes K.W."/>
            <person name="Mata J.L."/>
            <person name="Ishikawa N.K."/>
            <person name="Vargas-Isla R."/>
            <person name="Ushijima S."/>
            <person name="Smith C.A."/>
            <person name="Ahrendt S."/>
            <person name="Andreopoulos W."/>
            <person name="He G."/>
            <person name="Labutti K."/>
            <person name="Lipzen A."/>
            <person name="Ng V."/>
            <person name="Sandor L."/>
            <person name="Barry K."/>
            <person name="Martinez A.T."/>
            <person name="Xiao Y."/>
            <person name="Gibbons J.G."/>
            <person name="Terashima K."/>
            <person name="Hibbett D.S."/>
            <person name="Grigoriev I.V."/>
        </authorList>
    </citation>
    <scope>NUCLEOTIDE SEQUENCE</scope>
    <source>
        <strain evidence="2">TFB10291</strain>
    </source>
</reference>
<name>A0AA38NLB5_9AGAR</name>